<dbReference type="Pfam" id="PF21516">
    <property type="entry name" value="YqeH-like_C"/>
    <property type="match status" value="1"/>
</dbReference>
<evidence type="ECO:0000313" key="2">
    <source>
        <dbReference type="EMBL" id="OEH84649.1"/>
    </source>
</evidence>
<gene>
    <name evidence="2" type="ORF">BHU72_09145</name>
</gene>
<dbReference type="Gene3D" id="3.40.50.300">
    <property type="entry name" value="P-loop containing nucleotide triphosphate hydrolases"/>
    <property type="match status" value="1"/>
</dbReference>
<dbReference type="RefSeq" id="WP_069703076.1">
    <property type="nucleotide sequence ID" value="NZ_MJAT01000037.1"/>
</dbReference>
<accession>A0A1E5L3X8</accession>
<dbReference type="PANTHER" id="PTHR46434">
    <property type="entry name" value="GENETIC INTERACTOR OF PROHIBITINS 3, MITOCHONDRIAL"/>
    <property type="match status" value="1"/>
</dbReference>
<dbReference type="Pfam" id="PF01926">
    <property type="entry name" value="MMR_HSR1"/>
    <property type="match status" value="1"/>
</dbReference>
<sequence length="380" mass="43150">METLKGKCYGCGAELQFVDESIPGFVPEKLLDKPGVICKRCHRIKHYNEVIRVTLEEEKFVDILRQISTQSAVVIYVMDSFDFEGSWITQLKKLIKDQPIYVVVNKIDILPKDINQQRIRLWIKHELEKKKLPVQAIFLASAYKQWGIDEIATYVRNNKGKRDVYVVGATNVGKSTLINRLIPLLVAEDGIEASTKLFDLPELTTSVYPGTTVEALKIPLSRKSAIYDTPGIVKKDRLIEQICPSCLNIVTPSKKIDPRIFQLNDQQTLFFGGLARIDYVKGNKQSFVCYVSNDLVVHRTKLEKADELYEKHYLELLSPPCKECESDLALTKEYEFDIPANHETDLVISGLGWLTIKGEAALVKIRVPQSAQVVKRKALI</sequence>
<dbReference type="CDD" id="cd01855">
    <property type="entry name" value="YqeH"/>
    <property type="match status" value="1"/>
</dbReference>
<dbReference type="InterPro" id="IPR048422">
    <property type="entry name" value="NOA1/YqeH-like_C"/>
</dbReference>
<dbReference type="STRING" id="1390249.BHU72_09145"/>
<dbReference type="AlphaFoldDB" id="A0A1E5L3X8"/>
<dbReference type="InterPro" id="IPR030378">
    <property type="entry name" value="G_CP_dom"/>
</dbReference>
<organism evidence="2 3">
    <name type="scientific">Desulfuribacillus stibiiarsenatis</name>
    <dbReference type="NCBI Taxonomy" id="1390249"/>
    <lineage>
        <taxon>Bacteria</taxon>
        <taxon>Bacillati</taxon>
        <taxon>Bacillota</taxon>
        <taxon>Desulfuribacillia</taxon>
        <taxon>Desulfuribacillales</taxon>
        <taxon>Desulfuribacillaceae</taxon>
        <taxon>Desulfuribacillus</taxon>
    </lineage>
</organism>
<dbReference type="PANTHER" id="PTHR46434:SF1">
    <property type="entry name" value="GENETIC INTERACTOR OF PROHIBITINS 3, MITOCHONDRIAL"/>
    <property type="match status" value="1"/>
</dbReference>
<comment type="caution">
    <text evidence="2">The sequence shown here is derived from an EMBL/GenBank/DDBJ whole genome shotgun (WGS) entry which is preliminary data.</text>
</comment>
<name>A0A1E5L3X8_9FIRM</name>
<dbReference type="PROSITE" id="PS51721">
    <property type="entry name" value="G_CP"/>
    <property type="match status" value="1"/>
</dbReference>
<dbReference type="InterPro" id="IPR027417">
    <property type="entry name" value="P-loop_NTPase"/>
</dbReference>
<dbReference type="GO" id="GO:0005525">
    <property type="term" value="F:GTP binding"/>
    <property type="evidence" value="ECO:0007669"/>
    <property type="project" value="InterPro"/>
</dbReference>
<dbReference type="Proteomes" id="UP000095255">
    <property type="component" value="Unassembled WGS sequence"/>
</dbReference>
<dbReference type="EMBL" id="MJAT01000037">
    <property type="protein sequence ID" value="OEH84649.1"/>
    <property type="molecule type" value="Genomic_DNA"/>
</dbReference>
<evidence type="ECO:0000259" key="1">
    <source>
        <dbReference type="PROSITE" id="PS51721"/>
    </source>
</evidence>
<reference evidence="2 3" key="1">
    <citation type="submission" date="2016-09" db="EMBL/GenBank/DDBJ databases">
        <title>Desulfuribacillus arsenicus sp. nov., an obligately anaerobic, dissimilatory arsenic- and antimonate-reducing bacterium isolated from anoxic sediments.</title>
        <authorList>
            <person name="Abin C.A."/>
            <person name="Hollibaugh J.T."/>
        </authorList>
    </citation>
    <scope>NUCLEOTIDE SEQUENCE [LARGE SCALE GENOMIC DNA]</scope>
    <source>
        <strain evidence="2 3">MLFW-2</strain>
    </source>
</reference>
<evidence type="ECO:0000313" key="3">
    <source>
        <dbReference type="Proteomes" id="UP000095255"/>
    </source>
</evidence>
<dbReference type="InterPro" id="IPR019988">
    <property type="entry name" value="GTP-bd_ribosome_bgen_YqeH"/>
</dbReference>
<keyword evidence="3" id="KW-1185">Reference proteome</keyword>
<dbReference type="SUPFAM" id="SSF52540">
    <property type="entry name" value="P-loop containing nucleoside triphosphate hydrolases"/>
    <property type="match status" value="1"/>
</dbReference>
<proteinExistence type="predicted"/>
<dbReference type="InterPro" id="IPR050896">
    <property type="entry name" value="Mito_lipid_metab_GTPase"/>
</dbReference>
<dbReference type="OrthoDB" id="9773841at2"/>
<protein>
    <submittedName>
        <fullName evidence="2">Ribosome biogenesis GTPase YqeH</fullName>
    </submittedName>
</protein>
<dbReference type="NCBIfam" id="TIGR03597">
    <property type="entry name" value="GTPase_YqeH"/>
    <property type="match status" value="1"/>
</dbReference>
<feature type="domain" description="CP-type G" evidence="1">
    <location>
        <begin position="61"/>
        <end position="235"/>
    </location>
</feature>
<dbReference type="InterPro" id="IPR006073">
    <property type="entry name" value="GTP-bd"/>
</dbReference>